<proteinExistence type="predicted"/>
<evidence type="ECO:0000256" key="1">
    <source>
        <dbReference type="SAM" id="MobiDB-lite"/>
    </source>
</evidence>
<feature type="compositionally biased region" description="Basic and acidic residues" evidence="1">
    <location>
        <begin position="125"/>
        <end position="138"/>
    </location>
</feature>
<gene>
    <name evidence="2" type="ORF">AVEN_196564_1</name>
</gene>
<evidence type="ECO:0000313" key="2">
    <source>
        <dbReference type="EMBL" id="GBL88595.1"/>
    </source>
</evidence>
<accession>A0A4Y2BB83</accession>
<dbReference type="EMBL" id="BGPR01234774">
    <property type="protein sequence ID" value="GBL88595.1"/>
    <property type="molecule type" value="Genomic_DNA"/>
</dbReference>
<keyword evidence="3" id="KW-1185">Reference proteome</keyword>
<protein>
    <submittedName>
        <fullName evidence="2">Uncharacterized protein</fullName>
    </submittedName>
</protein>
<dbReference type="AlphaFoldDB" id="A0A4Y2BB83"/>
<dbReference type="Proteomes" id="UP000499080">
    <property type="component" value="Unassembled WGS sequence"/>
</dbReference>
<comment type="caution">
    <text evidence="2">The sequence shown here is derived from an EMBL/GenBank/DDBJ whole genome shotgun (WGS) entry which is preliminary data.</text>
</comment>
<organism evidence="2 3">
    <name type="scientific">Araneus ventricosus</name>
    <name type="common">Orbweaver spider</name>
    <name type="synonym">Epeira ventricosa</name>
    <dbReference type="NCBI Taxonomy" id="182803"/>
    <lineage>
        <taxon>Eukaryota</taxon>
        <taxon>Metazoa</taxon>
        <taxon>Ecdysozoa</taxon>
        <taxon>Arthropoda</taxon>
        <taxon>Chelicerata</taxon>
        <taxon>Arachnida</taxon>
        <taxon>Araneae</taxon>
        <taxon>Araneomorphae</taxon>
        <taxon>Entelegynae</taxon>
        <taxon>Araneoidea</taxon>
        <taxon>Araneidae</taxon>
        <taxon>Araneus</taxon>
    </lineage>
</organism>
<name>A0A4Y2BB83_ARAVE</name>
<feature type="region of interest" description="Disordered" evidence="1">
    <location>
        <begin position="113"/>
        <end position="138"/>
    </location>
</feature>
<evidence type="ECO:0000313" key="3">
    <source>
        <dbReference type="Proteomes" id="UP000499080"/>
    </source>
</evidence>
<sequence>MGLGSFTKISGSCCFFFCFLCGLYFKSISIGTKDDLLDRGCVLRVIGVRARVSTGEFWEYFFCSGGVHGNCAKLTVRRRLRKCLMRLSCLMKDPFVFVSELFVKLDFGLSPFSPSSASDSLEDVIDPREKAEGDRRGG</sequence>
<reference evidence="2 3" key="1">
    <citation type="journal article" date="2019" name="Sci. Rep.">
        <title>Orb-weaving spider Araneus ventricosus genome elucidates the spidroin gene catalogue.</title>
        <authorList>
            <person name="Kono N."/>
            <person name="Nakamura H."/>
            <person name="Ohtoshi R."/>
            <person name="Moran D.A.P."/>
            <person name="Shinohara A."/>
            <person name="Yoshida Y."/>
            <person name="Fujiwara M."/>
            <person name="Mori M."/>
            <person name="Tomita M."/>
            <person name="Arakawa K."/>
        </authorList>
    </citation>
    <scope>NUCLEOTIDE SEQUENCE [LARGE SCALE GENOMIC DNA]</scope>
</reference>